<organism evidence="10 11">
    <name type="scientific">Wickerhamomyces anomalus (strain ATCC 58044 / CBS 1984 / NCYC 433 / NRRL Y-366-8)</name>
    <name type="common">Yeast</name>
    <name type="synonym">Hansenula anomala</name>
    <dbReference type="NCBI Taxonomy" id="683960"/>
    <lineage>
        <taxon>Eukaryota</taxon>
        <taxon>Fungi</taxon>
        <taxon>Dikarya</taxon>
        <taxon>Ascomycota</taxon>
        <taxon>Saccharomycotina</taxon>
        <taxon>Saccharomycetes</taxon>
        <taxon>Phaffomycetales</taxon>
        <taxon>Wickerhamomycetaceae</taxon>
        <taxon>Wickerhamomyces</taxon>
    </lineage>
</organism>
<evidence type="ECO:0000256" key="1">
    <source>
        <dbReference type="ARBA" id="ARBA00000900"/>
    </source>
</evidence>
<dbReference type="AlphaFoldDB" id="A0A1E3P7Y7"/>
<evidence type="ECO:0000313" key="11">
    <source>
        <dbReference type="Proteomes" id="UP000094112"/>
    </source>
</evidence>
<sequence>RSWVIFVMGNTFAWNHPLLSAPSLMSENPTYEDLLNLQELIGQVKPQVTTKEELFKHDDQLFKVLLDNATQPVSTDDKLLKISQLERCQICLSEYDDGEVVRKLSSCNHFYHKDCVDNWLLNGKNNCPLCRSKGIVKPNGDD</sequence>
<dbReference type="STRING" id="683960.A0A1E3P7Y7"/>
<dbReference type="GO" id="GO:0005634">
    <property type="term" value="C:nucleus"/>
    <property type="evidence" value="ECO:0007669"/>
    <property type="project" value="TreeGrafter"/>
</dbReference>
<protein>
    <recommendedName>
        <fullName evidence="2">RING-type E3 ubiquitin transferase</fullName>
        <ecNumber evidence="2">2.3.2.27</ecNumber>
    </recommendedName>
</protein>
<dbReference type="InterPro" id="IPR001841">
    <property type="entry name" value="Znf_RING"/>
</dbReference>
<evidence type="ECO:0000256" key="5">
    <source>
        <dbReference type="ARBA" id="ARBA00022771"/>
    </source>
</evidence>
<evidence type="ECO:0000256" key="3">
    <source>
        <dbReference type="ARBA" id="ARBA00022679"/>
    </source>
</evidence>
<keyword evidence="11" id="KW-1185">Reference proteome</keyword>
<comment type="catalytic activity">
    <reaction evidence="1">
        <text>S-ubiquitinyl-[E2 ubiquitin-conjugating enzyme]-L-cysteine + [acceptor protein]-L-lysine = [E2 ubiquitin-conjugating enzyme]-L-cysteine + N(6)-ubiquitinyl-[acceptor protein]-L-lysine.</text>
        <dbReference type="EC" id="2.3.2.27"/>
    </reaction>
</comment>
<dbReference type="RefSeq" id="XP_019040730.1">
    <property type="nucleotide sequence ID" value="XM_019181027.1"/>
</dbReference>
<reference evidence="10 11" key="1">
    <citation type="journal article" date="2016" name="Proc. Natl. Acad. Sci. U.S.A.">
        <title>Comparative genomics of biotechnologically important yeasts.</title>
        <authorList>
            <person name="Riley R."/>
            <person name="Haridas S."/>
            <person name="Wolfe K.H."/>
            <person name="Lopes M.R."/>
            <person name="Hittinger C.T."/>
            <person name="Goeker M."/>
            <person name="Salamov A.A."/>
            <person name="Wisecaver J.H."/>
            <person name="Long T.M."/>
            <person name="Calvey C.H."/>
            <person name="Aerts A.L."/>
            <person name="Barry K.W."/>
            <person name="Choi C."/>
            <person name="Clum A."/>
            <person name="Coughlan A.Y."/>
            <person name="Deshpande S."/>
            <person name="Douglass A.P."/>
            <person name="Hanson S.J."/>
            <person name="Klenk H.-P."/>
            <person name="LaButti K.M."/>
            <person name="Lapidus A."/>
            <person name="Lindquist E.A."/>
            <person name="Lipzen A.M."/>
            <person name="Meier-Kolthoff J.P."/>
            <person name="Ohm R.A."/>
            <person name="Otillar R.P."/>
            <person name="Pangilinan J.L."/>
            <person name="Peng Y."/>
            <person name="Rokas A."/>
            <person name="Rosa C.A."/>
            <person name="Scheuner C."/>
            <person name="Sibirny A.A."/>
            <person name="Slot J.C."/>
            <person name="Stielow J.B."/>
            <person name="Sun H."/>
            <person name="Kurtzman C.P."/>
            <person name="Blackwell M."/>
            <person name="Grigoriev I.V."/>
            <person name="Jeffries T.W."/>
        </authorList>
    </citation>
    <scope>NUCLEOTIDE SEQUENCE [LARGE SCALE GENOMIC DNA]</scope>
    <source>
        <strain evidence="11">ATCC 58044 / CBS 1984 / NCYC 433 / NRRL Y-366-8</strain>
    </source>
</reference>
<dbReference type="InterPro" id="IPR045191">
    <property type="entry name" value="MBR1/2-like"/>
</dbReference>
<dbReference type="Gene3D" id="3.30.40.10">
    <property type="entry name" value="Zinc/RING finger domain, C3HC4 (zinc finger)"/>
    <property type="match status" value="1"/>
</dbReference>
<dbReference type="PANTHER" id="PTHR22937">
    <property type="entry name" value="E3 UBIQUITIN-PROTEIN LIGASE RNF165"/>
    <property type="match status" value="1"/>
</dbReference>
<dbReference type="GO" id="GO:0008270">
    <property type="term" value="F:zinc ion binding"/>
    <property type="evidence" value="ECO:0007669"/>
    <property type="project" value="UniProtKB-KW"/>
</dbReference>
<dbReference type="OrthoDB" id="3980884at2759"/>
<dbReference type="SMART" id="SM00184">
    <property type="entry name" value="RING"/>
    <property type="match status" value="1"/>
</dbReference>
<feature type="domain" description="RING-type" evidence="9">
    <location>
        <begin position="88"/>
        <end position="131"/>
    </location>
</feature>
<dbReference type="Pfam" id="PF13639">
    <property type="entry name" value="zf-RING_2"/>
    <property type="match status" value="1"/>
</dbReference>
<evidence type="ECO:0000259" key="9">
    <source>
        <dbReference type="PROSITE" id="PS50089"/>
    </source>
</evidence>
<evidence type="ECO:0000256" key="6">
    <source>
        <dbReference type="ARBA" id="ARBA00022786"/>
    </source>
</evidence>
<dbReference type="EC" id="2.3.2.27" evidence="2"/>
<dbReference type="GeneID" id="30198273"/>
<keyword evidence="7" id="KW-0862">Zinc</keyword>
<dbReference type="SUPFAM" id="SSF57850">
    <property type="entry name" value="RING/U-box"/>
    <property type="match status" value="1"/>
</dbReference>
<keyword evidence="3" id="KW-0808">Transferase</keyword>
<dbReference type="GO" id="GO:0061630">
    <property type="term" value="F:ubiquitin protein ligase activity"/>
    <property type="evidence" value="ECO:0007669"/>
    <property type="project" value="UniProtKB-EC"/>
</dbReference>
<evidence type="ECO:0000256" key="8">
    <source>
        <dbReference type="PROSITE-ProRule" id="PRU00175"/>
    </source>
</evidence>
<keyword evidence="6" id="KW-0833">Ubl conjugation pathway</keyword>
<feature type="non-terminal residue" evidence="10">
    <location>
        <position position="1"/>
    </location>
</feature>
<dbReference type="EMBL" id="KV454209">
    <property type="protein sequence ID" value="ODQ61523.1"/>
    <property type="molecule type" value="Genomic_DNA"/>
</dbReference>
<evidence type="ECO:0000313" key="10">
    <source>
        <dbReference type="EMBL" id="ODQ61523.1"/>
    </source>
</evidence>
<accession>A0A1E3P7Y7</accession>
<gene>
    <name evidence="10" type="ORF">WICANDRAFT_24344</name>
</gene>
<keyword evidence="4" id="KW-0479">Metal-binding</keyword>
<dbReference type="PANTHER" id="PTHR22937:SF65">
    <property type="entry name" value="E3 UBIQUITIN-PROTEIN LIGASE ARK2C"/>
    <property type="match status" value="1"/>
</dbReference>
<dbReference type="Proteomes" id="UP000094112">
    <property type="component" value="Unassembled WGS sequence"/>
</dbReference>
<proteinExistence type="predicted"/>
<name>A0A1E3P7Y7_WICAA</name>
<dbReference type="PROSITE" id="PS50089">
    <property type="entry name" value="ZF_RING_2"/>
    <property type="match status" value="1"/>
</dbReference>
<feature type="non-terminal residue" evidence="10">
    <location>
        <position position="142"/>
    </location>
</feature>
<evidence type="ECO:0000256" key="4">
    <source>
        <dbReference type="ARBA" id="ARBA00022723"/>
    </source>
</evidence>
<evidence type="ECO:0000256" key="7">
    <source>
        <dbReference type="ARBA" id="ARBA00022833"/>
    </source>
</evidence>
<keyword evidence="5 8" id="KW-0863">Zinc-finger</keyword>
<dbReference type="InterPro" id="IPR013083">
    <property type="entry name" value="Znf_RING/FYVE/PHD"/>
</dbReference>
<evidence type="ECO:0000256" key="2">
    <source>
        <dbReference type="ARBA" id="ARBA00012483"/>
    </source>
</evidence>